<evidence type="ECO:0000313" key="3">
    <source>
        <dbReference type="EMBL" id="MDT9599037.1"/>
    </source>
</evidence>
<comment type="caution">
    <text evidence="3">The sequence shown here is derived from an EMBL/GenBank/DDBJ whole genome shotgun (WGS) entry which is preliminary data.</text>
</comment>
<evidence type="ECO:0000313" key="4">
    <source>
        <dbReference type="Proteomes" id="UP001259572"/>
    </source>
</evidence>
<keyword evidence="1" id="KW-1133">Transmembrane helix</keyword>
<dbReference type="Gene3D" id="3.40.720.10">
    <property type="entry name" value="Alkaline Phosphatase, subunit A"/>
    <property type="match status" value="1"/>
</dbReference>
<protein>
    <submittedName>
        <fullName evidence="3">Sulfatase-like hydrolase/transferase</fullName>
    </submittedName>
</protein>
<evidence type="ECO:0000256" key="1">
    <source>
        <dbReference type="SAM" id="Phobius"/>
    </source>
</evidence>
<proteinExistence type="predicted"/>
<dbReference type="RefSeq" id="WP_315725623.1">
    <property type="nucleotide sequence ID" value="NZ_JAVUPU010000004.1"/>
</dbReference>
<dbReference type="PANTHER" id="PTHR43751:SF3">
    <property type="entry name" value="SULFATASE N-TERMINAL DOMAIN-CONTAINING PROTEIN"/>
    <property type="match status" value="1"/>
</dbReference>
<dbReference type="PANTHER" id="PTHR43751">
    <property type="entry name" value="SULFATASE"/>
    <property type="match status" value="1"/>
</dbReference>
<gene>
    <name evidence="3" type="ORF">RQX22_08745</name>
</gene>
<dbReference type="InterPro" id="IPR052701">
    <property type="entry name" value="GAG_Ulvan_Degrading_Sulfatases"/>
</dbReference>
<reference evidence="3 4" key="1">
    <citation type="submission" date="2023-05" db="EMBL/GenBank/DDBJ databases">
        <authorList>
            <person name="Guo Y."/>
        </authorList>
    </citation>
    <scope>NUCLEOTIDE SEQUENCE [LARGE SCALE GENOMIC DNA]</scope>
    <source>
        <strain evidence="3 4">GR2756</strain>
    </source>
</reference>
<feature type="domain" description="Sulfatase N-terminal" evidence="2">
    <location>
        <begin position="288"/>
        <end position="570"/>
    </location>
</feature>
<dbReference type="Pfam" id="PF00884">
    <property type="entry name" value="Sulfatase"/>
    <property type="match status" value="1"/>
</dbReference>
<accession>A0ABU3Q6T2</accession>
<keyword evidence="1" id="KW-0472">Membrane</keyword>
<sequence length="657" mass="72159">MGILTISTLERLKALWAPTVAFVATLAVELALVERKYAIFGGGFGASHVVDTAVEAGLFTAGLIVSQALLIVLFFLGIRAWHRKGADRPLFLFNFLFFTIGTIAALLAAKFEVLSYFSDAIGFKLIRNLGGGSLVEALLYVRDEAALVGVAAVGAGITYWLCRIVVKRSFTGQVPKGKLGWRQMLWLAAALVLISLAANRNPDVRYALTRFNSYALADIALQALTDFDRDGYSWFGARIDRHPFDAARHPLALDIPGNGIDEDGYGGDFSFAGKAAPVLAPKLPASPKNVVLIVLESTRGDAIGRRVGGREVTPVLNALGRQGTYVEEAYSHVGFTSPSLKSLFTGALAPAPGTPSLFRDLKRAGYRIGVYSGQSEDFGDISAVAGMAENAEPFVDAHVLEEHRAFEFASKSSIKIDGRILLREYDKSFGQASDWTRPVFLYFNFQEAHFPYHHPGMLQLLPGKPIPRSDVSKANKDWVAHTYWNAVAFNDWLIGQVVERLKKMGVWDNTLLVVTADHGESLFDDDFLGHGHVINRQQTQVPLIIAAPGAAVSAPVGLDDYRTMILRLLGAEGVAERPAGPVFQYIGDLDAPTEIGMVEKGGRWTTMRIDSETMWFSESGRRPRYEELRPGSTEKGRADRLIDEWARQRWLAELARR</sequence>
<feature type="transmembrane region" description="Helical" evidence="1">
    <location>
        <begin position="183"/>
        <end position="199"/>
    </location>
</feature>
<dbReference type="EMBL" id="JAVUPU010000004">
    <property type="protein sequence ID" value="MDT9599037.1"/>
    <property type="molecule type" value="Genomic_DNA"/>
</dbReference>
<feature type="transmembrane region" description="Helical" evidence="1">
    <location>
        <begin position="145"/>
        <end position="162"/>
    </location>
</feature>
<organism evidence="3 4">
    <name type="scientific">Sphingosinicella rhizophila</name>
    <dbReference type="NCBI Taxonomy" id="3050082"/>
    <lineage>
        <taxon>Bacteria</taxon>
        <taxon>Pseudomonadati</taxon>
        <taxon>Pseudomonadota</taxon>
        <taxon>Alphaproteobacteria</taxon>
        <taxon>Sphingomonadales</taxon>
        <taxon>Sphingosinicellaceae</taxon>
        <taxon>Sphingosinicella</taxon>
    </lineage>
</organism>
<dbReference type="InterPro" id="IPR000917">
    <property type="entry name" value="Sulfatase_N"/>
</dbReference>
<feature type="transmembrane region" description="Helical" evidence="1">
    <location>
        <begin position="53"/>
        <end position="78"/>
    </location>
</feature>
<evidence type="ECO:0000259" key="2">
    <source>
        <dbReference type="Pfam" id="PF00884"/>
    </source>
</evidence>
<keyword evidence="1" id="KW-0812">Transmembrane</keyword>
<name>A0ABU3Q6T2_9SPHN</name>
<feature type="transmembrane region" description="Helical" evidence="1">
    <location>
        <begin position="90"/>
        <end position="109"/>
    </location>
</feature>
<keyword evidence="4" id="KW-1185">Reference proteome</keyword>
<dbReference type="Proteomes" id="UP001259572">
    <property type="component" value="Unassembled WGS sequence"/>
</dbReference>
<dbReference type="InterPro" id="IPR017850">
    <property type="entry name" value="Alkaline_phosphatase_core_sf"/>
</dbReference>
<feature type="transmembrane region" description="Helical" evidence="1">
    <location>
        <begin position="12"/>
        <end position="33"/>
    </location>
</feature>
<dbReference type="SUPFAM" id="SSF53649">
    <property type="entry name" value="Alkaline phosphatase-like"/>
    <property type="match status" value="1"/>
</dbReference>